<dbReference type="Proteomes" id="UP000064412">
    <property type="component" value="Unassembled WGS sequence"/>
</dbReference>
<dbReference type="PANTHER" id="PTHR23028">
    <property type="entry name" value="ACETYLTRANSFERASE"/>
    <property type="match status" value="1"/>
</dbReference>
<proteinExistence type="predicted"/>
<feature type="transmembrane region" description="Helical" evidence="1">
    <location>
        <begin position="79"/>
        <end position="100"/>
    </location>
</feature>
<feature type="transmembrane region" description="Helical" evidence="1">
    <location>
        <begin position="184"/>
        <end position="203"/>
    </location>
</feature>
<dbReference type="PANTHER" id="PTHR23028:SF53">
    <property type="entry name" value="ACYL_TRANSF_3 DOMAIN-CONTAINING PROTEIN"/>
    <property type="match status" value="1"/>
</dbReference>
<feature type="transmembrane region" description="Helical" evidence="1">
    <location>
        <begin position="37"/>
        <end position="58"/>
    </location>
</feature>
<evidence type="ECO:0000313" key="3">
    <source>
        <dbReference type="EMBL" id="KUY16970.1"/>
    </source>
</evidence>
<gene>
    <name evidence="3" type="ORF">ATB95_11320</name>
</gene>
<feature type="transmembrane region" description="Helical" evidence="1">
    <location>
        <begin position="265"/>
        <end position="284"/>
    </location>
</feature>
<keyword evidence="1" id="KW-1133">Transmembrane helix</keyword>
<evidence type="ECO:0000313" key="4">
    <source>
        <dbReference type="Proteomes" id="UP000064412"/>
    </source>
</evidence>
<name>A0ABD4DK21_ELIMR</name>
<reference evidence="3 4" key="1">
    <citation type="submission" date="2015-11" db="EMBL/GenBank/DDBJ databases">
        <authorList>
            <person name="Nicholson A.C."/>
            <person name="Humrighouse B.W."/>
            <person name="Graziano J."/>
            <person name="Lasker B."/>
            <person name="Whitney A.M."/>
            <person name="Mcquiston J.R."/>
        </authorList>
    </citation>
    <scope>NUCLEOTIDE SEQUENCE [LARGE SCALE GENOMIC DNA]</scope>
    <source>
        <strain evidence="3 4">G4071</strain>
    </source>
</reference>
<dbReference type="EMBL" id="LNOI01000004">
    <property type="protein sequence ID" value="KUY16970.1"/>
    <property type="molecule type" value="Genomic_DNA"/>
</dbReference>
<feature type="transmembrane region" description="Helical" evidence="1">
    <location>
        <begin position="12"/>
        <end position="31"/>
    </location>
</feature>
<evidence type="ECO:0000256" key="1">
    <source>
        <dbReference type="SAM" id="Phobius"/>
    </source>
</evidence>
<keyword evidence="1" id="KW-0812">Transmembrane</keyword>
<evidence type="ECO:0000259" key="2">
    <source>
        <dbReference type="Pfam" id="PF01757"/>
    </source>
</evidence>
<feature type="transmembrane region" description="Helical" evidence="1">
    <location>
        <begin position="208"/>
        <end position="229"/>
    </location>
</feature>
<dbReference type="Pfam" id="PF01757">
    <property type="entry name" value="Acyl_transf_3"/>
    <property type="match status" value="1"/>
</dbReference>
<dbReference type="InterPro" id="IPR050879">
    <property type="entry name" value="Acyltransferase_3"/>
</dbReference>
<feature type="transmembrane region" description="Helical" evidence="1">
    <location>
        <begin position="112"/>
        <end position="135"/>
    </location>
</feature>
<accession>A0ABD4DK21</accession>
<organism evidence="3 4">
    <name type="scientific">Elizabethkingia miricola</name>
    <name type="common">Chryseobacterium miricola</name>
    <dbReference type="NCBI Taxonomy" id="172045"/>
    <lineage>
        <taxon>Bacteria</taxon>
        <taxon>Pseudomonadati</taxon>
        <taxon>Bacteroidota</taxon>
        <taxon>Flavobacteriia</taxon>
        <taxon>Flavobacteriales</taxon>
        <taxon>Weeksellaceae</taxon>
        <taxon>Elizabethkingia</taxon>
    </lineage>
</organism>
<keyword evidence="1" id="KW-0472">Membrane</keyword>
<comment type="caution">
    <text evidence="3">The sequence shown here is derived from an EMBL/GenBank/DDBJ whole genome shotgun (WGS) entry which is preliminary data.</text>
</comment>
<dbReference type="AlphaFoldDB" id="A0ABD4DK21"/>
<sequence>MKLSYLNSTRGIAILMVILVHVSTLYNGQVVGSFLKIFFYYGQMGVQLFFVASAYTLCLSFDNRKVEKNNLINFYIRRYFRIFPIYYLGIVIYFILNFYIKNIDNYSTWNVLANIFLIHGIVPSAIDIVPGGWSIGTEMLFYLIFPFIYKFLYSGYLIYKSIILILTCYIIVYCIPENIVNNTFWYFNIIVQLPVFIVGMVYYKLNYLIKLSTGILIFLIFTLVTLYFWQNHFIVLIPLTVAISFCGLIKILEKTIINNIIFQKIGIVSYSIYIIHWIFPFYILSKTDSLPMLFICFILTAVISYLIARVFEKIIEKPFIRLGQKVITKMGQN</sequence>
<dbReference type="InterPro" id="IPR002656">
    <property type="entry name" value="Acyl_transf_3_dom"/>
</dbReference>
<feature type="transmembrane region" description="Helical" evidence="1">
    <location>
        <begin position="147"/>
        <end position="172"/>
    </location>
</feature>
<feature type="domain" description="Acyltransferase 3" evidence="2">
    <location>
        <begin position="4"/>
        <end position="309"/>
    </location>
</feature>
<feature type="transmembrane region" description="Helical" evidence="1">
    <location>
        <begin position="235"/>
        <end position="253"/>
    </location>
</feature>
<feature type="transmembrane region" description="Helical" evidence="1">
    <location>
        <begin position="290"/>
        <end position="311"/>
    </location>
</feature>
<protein>
    <recommendedName>
        <fullName evidence="2">Acyltransferase 3 domain-containing protein</fullName>
    </recommendedName>
</protein>
<dbReference type="RefSeq" id="WP_059345016.1">
    <property type="nucleotide sequence ID" value="NZ_CP140570.1"/>
</dbReference>